<dbReference type="RefSeq" id="WP_134505924.1">
    <property type="nucleotide sequence ID" value="NZ_SOFM01000003.1"/>
</dbReference>
<protein>
    <submittedName>
        <fullName evidence="1">Uncharacterized protein</fullName>
    </submittedName>
</protein>
<organism evidence="1 2">
    <name type="scientific">Cryobacterium mannosilyticum</name>
    <dbReference type="NCBI Taxonomy" id="1259190"/>
    <lineage>
        <taxon>Bacteria</taxon>
        <taxon>Bacillati</taxon>
        <taxon>Actinomycetota</taxon>
        <taxon>Actinomycetes</taxon>
        <taxon>Micrococcales</taxon>
        <taxon>Microbacteriaceae</taxon>
        <taxon>Cryobacterium</taxon>
    </lineage>
</organism>
<proteinExistence type="predicted"/>
<gene>
    <name evidence="1" type="ORF">E3O32_00470</name>
</gene>
<sequence>MALATTVRVNPVPARALREGHDDVVPGFLVKTAGRLVDQNRQFFDWALGKFTEFGYVSVRF</sequence>
<keyword evidence="2" id="KW-1185">Reference proteome</keyword>
<accession>A0A4R8WF16</accession>
<evidence type="ECO:0000313" key="2">
    <source>
        <dbReference type="Proteomes" id="UP000297643"/>
    </source>
</evidence>
<evidence type="ECO:0000313" key="1">
    <source>
        <dbReference type="EMBL" id="TFC07971.1"/>
    </source>
</evidence>
<dbReference type="Proteomes" id="UP000297643">
    <property type="component" value="Unassembled WGS sequence"/>
</dbReference>
<name>A0A4R8WF16_9MICO</name>
<reference evidence="1 2" key="1">
    <citation type="submission" date="2019-03" db="EMBL/GenBank/DDBJ databases">
        <title>Genomics of glacier-inhabiting Cryobacterium strains.</title>
        <authorList>
            <person name="Liu Q."/>
            <person name="Xin Y.-H."/>
        </authorList>
    </citation>
    <scope>NUCLEOTIDE SEQUENCE [LARGE SCALE GENOMIC DNA]</scope>
    <source>
        <strain evidence="1 2">RHLT2-21</strain>
    </source>
</reference>
<comment type="caution">
    <text evidence="1">The sequence shown here is derived from an EMBL/GenBank/DDBJ whole genome shotgun (WGS) entry which is preliminary data.</text>
</comment>
<dbReference type="EMBL" id="SOFM01000003">
    <property type="protein sequence ID" value="TFC07971.1"/>
    <property type="molecule type" value="Genomic_DNA"/>
</dbReference>
<dbReference type="AlphaFoldDB" id="A0A4R8WF16"/>